<dbReference type="PANTHER" id="PTHR10272">
    <property type="entry name" value="PLATELET-ACTIVATING FACTOR ACETYLHYDROLASE"/>
    <property type="match status" value="1"/>
</dbReference>
<evidence type="ECO:0000256" key="1">
    <source>
        <dbReference type="ARBA" id="ARBA00022801"/>
    </source>
</evidence>
<dbReference type="InterPro" id="IPR029058">
    <property type="entry name" value="AB_hydrolase_fold"/>
</dbReference>
<gene>
    <name evidence="4" type="ORF">ACFOW9_12755</name>
</gene>
<dbReference type="Proteomes" id="UP001595773">
    <property type="component" value="Unassembled WGS sequence"/>
</dbReference>
<dbReference type="SUPFAM" id="SSF53474">
    <property type="entry name" value="alpha/beta-Hydrolases"/>
    <property type="match status" value="1"/>
</dbReference>
<organism evidence="4 5">
    <name type="scientific">Arthrobacter cryoconiti</name>
    <dbReference type="NCBI Taxonomy" id="748907"/>
    <lineage>
        <taxon>Bacteria</taxon>
        <taxon>Bacillati</taxon>
        <taxon>Actinomycetota</taxon>
        <taxon>Actinomycetes</taxon>
        <taxon>Micrococcales</taxon>
        <taxon>Micrococcaceae</taxon>
        <taxon>Arthrobacter</taxon>
    </lineage>
</organism>
<protein>
    <submittedName>
        <fullName evidence="4">Alpha/beta hydrolase</fullName>
    </submittedName>
</protein>
<keyword evidence="2" id="KW-0442">Lipid degradation</keyword>
<accession>A0ABV8R4Y5</accession>
<sequence length="310" mass="33296">MAPSTTHLSAIDAPYVSVKPIVLPVPGRGGDLVLRLSAPLTGHELPVLLFSHGYGESFDGYGPLTDFWASQGFVVIQPTYLDSRSLGLTDNDPRRAGIWKQRAADATLILDRLEQVLAVIPGLRERVDTNRITAAGHSFGGQTTGILLGLRVIDPETGAIEDLRDPRVQAGVLMATAGRGSDLSPFAAEHFPFMNPTFDHMSTPTLIVLGDQDDSLLSTRGPDWSADPYTDSPGEKHLLTLVGGEHSLGGIPGYDVKETTDENAERVILLRTVAAAFLRHALGIDEIAWDDARQTLGGIGTDIGRMESKK</sequence>
<evidence type="ECO:0000256" key="2">
    <source>
        <dbReference type="ARBA" id="ARBA00022963"/>
    </source>
</evidence>
<name>A0ABV8R4Y5_9MICC</name>
<evidence type="ECO:0000256" key="3">
    <source>
        <dbReference type="ARBA" id="ARBA00023098"/>
    </source>
</evidence>
<dbReference type="Pfam" id="PF07224">
    <property type="entry name" value="Chlorophyllase"/>
    <property type="match status" value="1"/>
</dbReference>
<dbReference type="Gene3D" id="3.40.50.1820">
    <property type="entry name" value="alpha/beta hydrolase"/>
    <property type="match status" value="1"/>
</dbReference>
<dbReference type="RefSeq" id="WP_230066831.1">
    <property type="nucleotide sequence ID" value="NZ_BAABLL010000008.1"/>
</dbReference>
<keyword evidence="5" id="KW-1185">Reference proteome</keyword>
<proteinExistence type="predicted"/>
<evidence type="ECO:0000313" key="5">
    <source>
        <dbReference type="Proteomes" id="UP001595773"/>
    </source>
</evidence>
<keyword evidence="3" id="KW-0443">Lipid metabolism</keyword>
<dbReference type="EMBL" id="JBHSCQ010000020">
    <property type="protein sequence ID" value="MFC4266473.1"/>
    <property type="molecule type" value="Genomic_DNA"/>
</dbReference>
<dbReference type="GO" id="GO:0016787">
    <property type="term" value="F:hydrolase activity"/>
    <property type="evidence" value="ECO:0007669"/>
    <property type="project" value="UniProtKB-KW"/>
</dbReference>
<dbReference type="InterPro" id="IPR017395">
    <property type="entry name" value="Chlorophyllase-like"/>
</dbReference>
<dbReference type="PANTHER" id="PTHR10272:SF0">
    <property type="entry name" value="PLATELET-ACTIVATING FACTOR ACETYLHYDROLASE"/>
    <property type="match status" value="1"/>
</dbReference>
<keyword evidence="1 4" id="KW-0378">Hydrolase</keyword>
<evidence type="ECO:0000313" key="4">
    <source>
        <dbReference type="EMBL" id="MFC4266473.1"/>
    </source>
</evidence>
<comment type="caution">
    <text evidence="4">The sequence shown here is derived from an EMBL/GenBank/DDBJ whole genome shotgun (WGS) entry which is preliminary data.</text>
</comment>
<reference evidence="5" key="1">
    <citation type="journal article" date="2019" name="Int. J. Syst. Evol. Microbiol.">
        <title>The Global Catalogue of Microorganisms (GCM) 10K type strain sequencing project: providing services to taxonomists for standard genome sequencing and annotation.</title>
        <authorList>
            <consortium name="The Broad Institute Genomics Platform"/>
            <consortium name="The Broad Institute Genome Sequencing Center for Infectious Disease"/>
            <person name="Wu L."/>
            <person name="Ma J."/>
        </authorList>
    </citation>
    <scope>NUCLEOTIDE SEQUENCE [LARGE SCALE GENOMIC DNA]</scope>
    <source>
        <strain evidence="5">CGMCC 1.10698</strain>
    </source>
</reference>